<sequence>MIVKCIDNNLCTTLTLNKEYAVVEEAPEYYVIIDDKSNETTCRKTRFVIIEDGGITKNAKATITELNYQLENDFKDIKNFSIRKNSKGEIKEISIKFKYNL</sequence>
<name>A0A1S8TNG8_9CLOT</name>
<evidence type="ECO:0000313" key="1">
    <source>
        <dbReference type="EMBL" id="OOM79298.1"/>
    </source>
</evidence>
<dbReference type="Proteomes" id="UP000190890">
    <property type="component" value="Unassembled WGS sequence"/>
</dbReference>
<dbReference type="OrthoDB" id="1909821at2"/>
<reference evidence="1 2" key="1">
    <citation type="submission" date="2016-05" db="EMBL/GenBank/DDBJ databases">
        <title>Microbial solvent formation.</title>
        <authorList>
            <person name="Poehlein A."/>
            <person name="Montoya Solano J.D."/>
            <person name="Flitsch S."/>
            <person name="Krabben P."/>
            <person name="Duerre P."/>
            <person name="Daniel R."/>
        </authorList>
    </citation>
    <scope>NUCLEOTIDE SEQUENCE [LARGE SCALE GENOMIC DNA]</scope>
    <source>
        <strain evidence="1 2">DSM 2619</strain>
    </source>
</reference>
<proteinExistence type="predicted"/>
<dbReference type="RefSeq" id="WP_077846841.1">
    <property type="nucleotide sequence ID" value="NZ_LZZM01000105.1"/>
</dbReference>
<dbReference type="AlphaFoldDB" id="A0A1S8TNG8"/>
<dbReference type="EMBL" id="LZZM01000105">
    <property type="protein sequence ID" value="OOM79298.1"/>
    <property type="molecule type" value="Genomic_DNA"/>
</dbReference>
<accession>A0A1S8TNG8</accession>
<keyword evidence="2" id="KW-1185">Reference proteome</keyword>
<gene>
    <name evidence="1" type="ORF">CLPUN_16680</name>
</gene>
<organism evidence="1 2">
    <name type="scientific">Clostridium puniceum</name>
    <dbReference type="NCBI Taxonomy" id="29367"/>
    <lineage>
        <taxon>Bacteria</taxon>
        <taxon>Bacillati</taxon>
        <taxon>Bacillota</taxon>
        <taxon>Clostridia</taxon>
        <taxon>Eubacteriales</taxon>
        <taxon>Clostridiaceae</taxon>
        <taxon>Clostridium</taxon>
    </lineage>
</organism>
<dbReference type="STRING" id="29367.CLPUN_16680"/>
<comment type="caution">
    <text evidence="1">The sequence shown here is derived from an EMBL/GenBank/DDBJ whole genome shotgun (WGS) entry which is preliminary data.</text>
</comment>
<evidence type="ECO:0000313" key="2">
    <source>
        <dbReference type="Proteomes" id="UP000190890"/>
    </source>
</evidence>
<protein>
    <submittedName>
        <fullName evidence="1">Uncharacterized protein</fullName>
    </submittedName>
</protein>